<evidence type="ECO:0008006" key="3">
    <source>
        <dbReference type="Google" id="ProtNLM"/>
    </source>
</evidence>
<dbReference type="CDD" id="cd10442">
    <property type="entry name" value="GIY-YIG_PLEs"/>
    <property type="match status" value="1"/>
</dbReference>
<evidence type="ECO:0000313" key="1">
    <source>
        <dbReference type="EMBL" id="KYN40896.1"/>
    </source>
</evidence>
<name>A0A195FKL8_9HYME</name>
<sequence length="170" mass="19945">MQTRQWSLTQPDDKILSILPYVKGTDWIGRILNKHNIQTIFKPPKKIGQILTNPKDQRPPLSSAGVYEIPCSCRQVYIGETGRMVNLRMKEHQRDVRLKHVTQSALSEHNIETRHQILFDKTTTIANITSYFLRKYREAIEIQKHPNNLNRDNGYNINKMWKVILPIIED</sequence>
<dbReference type="PANTHER" id="PTHR21301:SF11">
    <property type="entry name" value="GIY-YIG DOMAIN-CONTAINING PROTEIN"/>
    <property type="match status" value="1"/>
</dbReference>
<organism evidence="1 2">
    <name type="scientific">Trachymyrmex septentrionalis</name>
    <dbReference type="NCBI Taxonomy" id="34720"/>
    <lineage>
        <taxon>Eukaryota</taxon>
        <taxon>Metazoa</taxon>
        <taxon>Ecdysozoa</taxon>
        <taxon>Arthropoda</taxon>
        <taxon>Hexapoda</taxon>
        <taxon>Insecta</taxon>
        <taxon>Pterygota</taxon>
        <taxon>Neoptera</taxon>
        <taxon>Endopterygota</taxon>
        <taxon>Hymenoptera</taxon>
        <taxon>Apocrita</taxon>
        <taxon>Aculeata</taxon>
        <taxon>Formicoidea</taxon>
        <taxon>Formicidae</taxon>
        <taxon>Myrmicinae</taxon>
        <taxon>Trachymyrmex</taxon>
    </lineage>
</organism>
<dbReference type="OrthoDB" id="10056750at2759"/>
<protein>
    <recommendedName>
        <fullName evidence="3">GIY-YIG domain-containing protein</fullName>
    </recommendedName>
</protein>
<evidence type="ECO:0000313" key="2">
    <source>
        <dbReference type="Proteomes" id="UP000078541"/>
    </source>
</evidence>
<gene>
    <name evidence="1" type="ORF">ALC56_04787</name>
</gene>
<dbReference type="KEGG" id="tsep:108747156"/>
<accession>A0A195FKL8</accession>
<dbReference type="STRING" id="34720.A0A195FKL8"/>
<keyword evidence="2" id="KW-1185">Reference proteome</keyword>
<dbReference type="PANTHER" id="PTHR21301">
    <property type="entry name" value="REVERSE TRANSCRIPTASE"/>
    <property type="match status" value="1"/>
</dbReference>
<dbReference type="AlphaFoldDB" id="A0A195FKL8"/>
<dbReference type="Proteomes" id="UP000078541">
    <property type="component" value="Unassembled WGS sequence"/>
</dbReference>
<reference evidence="1 2" key="1">
    <citation type="submission" date="2016-03" db="EMBL/GenBank/DDBJ databases">
        <title>Trachymyrmex septentrionalis WGS genome.</title>
        <authorList>
            <person name="Nygaard S."/>
            <person name="Hu H."/>
            <person name="Boomsma J."/>
            <person name="Zhang G."/>
        </authorList>
    </citation>
    <scope>NUCLEOTIDE SEQUENCE [LARGE SCALE GENOMIC DNA]</scope>
    <source>
        <strain evidence="1">Tsep2-gDNA-1</strain>
        <tissue evidence="1">Whole body</tissue>
    </source>
</reference>
<dbReference type="EMBL" id="KQ981512">
    <property type="protein sequence ID" value="KYN40896.1"/>
    <property type="molecule type" value="Genomic_DNA"/>
</dbReference>
<proteinExistence type="predicted"/>